<sequence>MAKVHDRLPDMVSRWKKLWLAKGDAAKPLHFSPDVWKGLVAYWKDPDHLRRSDNSKSARAKSSSKSTHRSGRTSFLRRGEILAEQRGDSEMD</sequence>
<dbReference type="EMBL" id="GEVI01020152">
    <property type="protein sequence ID" value="JAU12168.1"/>
    <property type="molecule type" value="Transcribed_RNA"/>
</dbReference>
<accession>A0A1J3EBV6</accession>
<evidence type="ECO:0000256" key="1">
    <source>
        <dbReference type="SAM" id="MobiDB-lite"/>
    </source>
</evidence>
<reference evidence="3" key="1">
    <citation type="submission" date="2016-07" db="EMBL/GenBank/DDBJ databases">
        <title>De novo transcriptome assembly of four accessions of the metal hyperaccumulator plant Noccaea caerulescens.</title>
        <authorList>
            <person name="Blande D."/>
            <person name="Halimaa P."/>
            <person name="Tervahauta A.I."/>
            <person name="Aarts M.G."/>
            <person name="Karenlampi S.O."/>
        </authorList>
    </citation>
    <scope>NUCLEOTIDE SEQUENCE</scope>
</reference>
<protein>
    <submittedName>
        <fullName evidence="3">Putative transposase-like protein</fullName>
    </submittedName>
</protein>
<gene>
    <name evidence="3" type="ORF">GA_TR15873_c3_g1_i1_g.49438</name>
    <name evidence="2" type="ORF">GA_TR15873_c3_g2_i1_g.49442</name>
</gene>
<dbReference type="AlphaFoldDB" id="A0A1J3EBV6"/>
<dbReference type="EMBL" id="GEVI01004667">
    <property type="protein sequence ID" value="JAU27653.1"/>
    <property type="molecule type" value="Transcribed_RNA"/>
</dbReference>
<proteinExistence type="predicted"/>
<feature type="region of interest" description="Disordered" evidence="1">
    <location>
        <begin position="50"/>
        <end position="92"/>
    </location>
</feature>
<name>A0A1J3EBV6_NOCCA</name>
<evidence type="ECO:0000313" key="2">
    <source>
        <dbReference type="EMBL" id="JAU12168.1"/>
    </source>
</evidence>
<dbReference type="Pfam" id="PF03004">
    <property type="entry name" value="Transposase_24"/>
    <property type="match status" value="1"/>
</dbReference>
<organism evidence="3">
    <name type="scientific">Noccaea caerulescens</name>
    <name type="common">Alpine penny-cress</name>
    <name type="synonym">Thlaspi caerulescens</name>
    <dbReference type="NCBI Taxonomy" id="107243"/>
    <lineage>
        <taxon>Eukaryota</taxon>
        <taxon>Viridiplantae</taxon>
        <taxon>Streptophyta</taxon>
        <taxon>Embryophyta</taxon>
        <taxon>Tracheophyta</taxon>
        <taxon>Spermatophyta</taxon>
        <taxon>Magnoliopsida</taxon>
        <taxon>eudicotyledons</taxon>
        <taxon>Gunneridae</taxon>
        <taxon>Pentapetalae</taxon>
        <taxon>rosids</taxon>
        <taxon>malvids</taxon>
        <taxon>Brassicales</taxon>
        <taxon>Brassicaceae</taxon>
        <taxon>Coluteocarpeae</taxon>
        <taxon>Noccaea</taxon>
    </lineage>
</organism>
<evidence type="ECO:0000313" key="3">
    <source>
        <dbReference type="EMBL" id="JAU27653.1"/>
    </source>
</evidence>
<dbReference type="InterPro" id="IPR004252">
    <property type="entry name" value="Probable_transposase_24"/>
</dbReference>
<feature type="compositionally biased region" description="Basic and acidic residues" evidence="1">
    <location>
        <begin position="77"/>
        <end position="92"/>
    </location>
</feature>